<dbReference type="CDD" id="cd04647">
    <property type="entry name" value="LbH_MAT_like"/>
    <property type="match status" value="1"/>
</dbReference>
<evidence type="ECO:0000313" key="3">
    <source>
        <dbReference type="Proteomes" id="UP000638014"/>
    </source>
</evidence>
<dbReference type="RefSeq" id="WP_191145644.1">
    <property type="nucleotide sequence ID" value="NZ_JACXAF010000019.1"/>
</dbReference>
<name>A0A8J6QRT4_9GAMM</name>
<feature type="transmembrane region" description="Helical" evidence="1">
    <location>
        <begin position="12"/>
        <end position="31"/>
    </location>
</feature>
<dbReference type="AlphaFoldDB" id="A0A8J6QRT4"/>
<evidence type="ECO:0000256" key="1">
    <source>
        <dbReference type="SAM" id="Phobius"/>
    </source>
</evidence>
<sequence length="195" mass="20530">MKQNLKHLLGWLAALVVSPLTISFLAFKLLLKGRTPHFAGYSQFLSLFPGLIGSYIRYGFYRFTLTQCVADGVIGFGALFSQADTDLGRGVYIGPQCNIGSCAIGANTLLGSGVHVMSGKGQHNFADLTTPIKDQGGALTKVNIGEDCWIGNGALILANVGNHCVVGAGSVVTQDLPDYSIAAGNPAKVIKQRNS</sequence>
<keyword evidence="2" id="KW-0012">Acyltransferase</keyword>
<dbReference type="InterPro" id="IPR011004">
    <property type="entry name" value="Trimer_LpxA-like_sf"/>
</dbReference>
<proteinExistence type="predicted"/>
<dbReference type="EMBL" id="JACXAF010000019">
    <property type="protein sequence ID" value="MBD1390576.1"/>
    <property type="molecule type" value="Genomic_DNA"/>
</dbReference>
<keyword evidence="1" id="KW-0472">Membrane</keyword>
<keyword evidence="3" id="KW-1185">Reference proteome</keyword>
<gene>
    <name evidence="2" type="ORF">IC617_14150</name>
</gene>
<feature type="transmembrane region" description="Helical" evidence="1">
    <location>
        <begin position="38"/>
        <end position="58"/>
    </location>
</feature>
<comment type="caution">
    <text evidence="2">The sequence shown here is derived from an EMBL/GenBank/DDBJ whole genome shotgun (WGS) entry which is preliminary data.</text>
</comment>
<dbReference type="InterPro" id="IPR051159">
    <property type="entry name" value="Hexapeptide_acetyltransf"/>
</dbReference>
<dbReference type="InterPro" id="IPR001451">
    <property type="entry name" value="Hexapep"/>
</dbReference>
<dbReference type="Gene3D" id="2.160.10.10">
    <property type="entry name" value="Hexapeptide repeat proteins"/>
    <property type="match status" value="1"/>
</dbReference>
<reference evidence="2" key="1">
    <citation type="submission" date="2020-09" db="EMBL/GenBank/DDBJ databases">
        <title>A novel bacterium of genus Neiella, isolated from South China Sea.</title>
        <authorList>
            <person name="Huang H."/>
            <person name="Mo K."/>
            <person name="Hu Y."/>
        </authorList>
    </citation>
    <scope>NUCLEOTIDE SEQUENCE</scope>
    <source>
        <strain evidence="2">HB171785</strain>
    </source>
</reference>
<dbReference type="GO" id="GO:0016746">
    <property type="term" value="F:acyltransferase activity"/>
    <property type="evidence" value="ECO:0007669"/>
    <property type="project" value="UniProtKB-KW"/>
</dbReference>
<keyword evidence="2" id="KW-0808">Transferase</keyword>
<protein>
    <submittedName>
        <fullName evidence="2">Acyltransferase</fullName>
    </submittedName>
</protein>
<organism evidence="2 3">
    <name type="scientific">Neiella litorisoli</name>
    <dbReference type="NCBI Taxonomy" id="2771431"/>
    <lineage>
        <taxon>Bacteria</taxon>
        <taxon>Pseudomonadati</taxon>
        <taxon>Pseudomonadota</taxon>
        <taxon>Gammaproteobacteria</taxon>
        <taxon>Alteromonadales</taxon>
        <taxon>Echinimonadaceae</taxon>
        <taxon>Neiella</taxon>
    </lineage>
</organism>
<dbReference type="PANTHER" id="PTHR23416">
    <property type="entry name" value="SIALIC ACID SYNTHASE-RELATED"/>
    <property type="match status" value="1"/>
</dbReference>
<dbReference type="Pfam" id="PF00132">
    <property type="entry name" value="Hexapep"/>
    <property type="match status" value="1"/>
</dbReference>
<evidence type="ECO:0000313" key="2">
    <source>
        <dbReference type="EMBL" id="MBD1390576.1"/>
    </source>
</evidence>
<keyword evidence="1" id="KW-1133">Transmembrane helix</keyword>
<accession>A0A8J6QRT4</accession>
<keyword evidence="1" id="KW-0812">Transmembrane</keyword>
<dbReference type="Proteomes" id="UP000638014">
    <property type="component" value="Unassembled WGS sequence"/>
</dbReference>
<dbReference type="SUPFAM" id="SSF51161">
    <property type="entry name" value="Trimeric LpxA-like enzymes"/>
    <property type="match status" value="1"/>
</dbReference>